<evidence type="ECO:0000313" key="1">
    <source>
        <dbReference type="EMBL" id="CEK67328.1"/>
    </source>
</evidence>
<protein>
    <submittedName>
        <fullName evidence="1">Uncharacterized protein</fullName>
    </submittedName>
</protein>
<reference evidence="1" key="1">
    <citation type="submission" date="2014-12" db="EMBL/GenBank/DDBJ databases">
        <title>Insight into the proteome of Arion vulgaris.</title>
        <authorList>
            <person name="Aradska J."/>
            <person name="Bulat T."/>
            <person name="Smidak R."/>
            <person name="Sarate P."/>
            <person name="Gangsoo J."/>
            <person name="Sialana F."/>
            <person name="Bilban M."/>
            <person name="Lubec G."/>
        </authorList>
    </citation>
    <scope>NUCLEOTIDE SEQUENCE</scope>
    <source>
        <tissue evidence="1">Skin</tissue>
    </source>
</reference>
<feature type="non-terminal residue" evidence="1">
    <location>
        <position position="1"/>
    </location>
</feature>
<proteinExistence type="predicted"/>
<accession>A0A0B6ZFK3</accession>
<dbReference type="AlphaFoldDB" id="A0A0B6ZFK3"/>
<organism evidence="1">
    <name type="scientific">Arion vulgaris</name>
    <dbReference type="NCBI Taxonomy" id="1028688"/>
    <lineage>
        <taxon>Eukaryota</taxon>
        <taxon>Metazoa</taxon>
        <taxon>Spiralia</taxon>
        <taxon>Lophotrochozoa</taxon>
        <taxon>Mollusca</taxon>
        <taxon>Gastropoda</taxon>
        <taxon>Heterobranchia</taxon>
        <taxon>Euthyneura</taxon>
        <taxon>Panpulmonata</taxon>
        <taxon>Eupulmonata</taxon>
        <taxon>Stylommatophora</taxon>
        <taxon>Helicina</taxon>
        <taxon>Arionoidea</taxon>
        <taxon>Arionidae</taxon>
        <taxon>Arion</taxon>
    </lineage>
</organism>
<gene>
    <name evidence="1" type="primary">ORF62207</name>
</gene>
<dbReference type="EMBL" id="HACG01020463">
    <property type="protein sequence ID" value="CEK67328.1"/>
    <property type="molecule type" value="Transcribed_RNA"/>
</dbReference>
<sequence length="69" mass="8068">YYSLLLLQALATQGQSTSELIASTQNRNLLRSMIPYIIWHLIMMSNKYKMKYGTLTLYFVYTLVNGKQK</sequence>
<name>A0A0B6ZFK3_9EUPU</name>